<protein>
    <submittedName>
        <fullName evidence="1">Uncharacterized protein</fullName>
    </submittedName>
</protein>
<dbReference type="AlphaFoldDB" id="A0A1H2IJE3"/>
<dbReference type="Proteomes" id="UP000183180">
    <property type="component" value="Unassembled WGS sequence"/>
</dbReference>
<dbReference type="EMBL" id="FNLM01000034">
    <property type="protein sequence ID" value="SDU44193.1"/>
    <property type="molecule type" value="Genomic_DNA"/>
</dbReference>
<sequence>MSLIRKTKGNPMADETHDAIKNVTTALTILISIAALAVSISSSCSAANRSHEANDIAESALSVARQQRMADFTISFVVTLRTNGEYKEWEATDFDRSRDDLVISQSRVFPGVWLGVSVANTSNTPLTIIDLGILTNPAKGTANWIRTRTYDAIDDCTNNSDIRCYKFPLLIPTGEEREFHWPIWEDIDTIVNEGAGSPIRVVLMTYPTEHENYQFDTNLTLTEG</sequence>
<organism evidence="1 2">
    <name type="scientific">Gordonia westfalica</name>
    <dbReference type="NCBI Taxonomy" id="158898"/>
    <lineage>
        <taxon>Bacteria</taxon>
        <taxon>Bacillati</taxon>
        <taxon>Actinomycetota</taxon>
        <taxon>Actinomycetes</taxon>
        <taxon>Mycobacteriales</taxon>
        <taxon>Gordoniaceae</taxon>
        <taxon>Gordonia</taxon>
    </lineage>
</organism>
<reference evidence="1 2" key="1">
    <citation type="submission" date="2016-10" db="EMBL/GenBank/DDBJ databases">
        <authorList>
            <person name="de Groot N.N."/>
        </authorList>
    </citation>
    <scope>NUCLEOTIDE SEQUENCE [LARGE SCALE GENOMIC DNA]</scope>
    <source>
        <strain evidence="1 2">DSM 44215</strain>
    </source>
</reference>
<evidence type="ECO:0000313" key="2">
    <source>
        <dbReference type="Proteomes" id="UP000183180"/>
    </source>
</evidence>
<evidence type="ECO:0000313" key="1">
    <source>
        <dbReference type="EMBL" id="SDU44193.1"/>
    </source>
</evidence>
<name>A0A1H2IJE3_9ACTN</name>
<gene>
    <name evidence="1" type="ORF">SAMN04488548_1341202</name>
</gene>
<proteinExistence type="predicted"/>
<accession>A0A1H2IJE3</accession>